<dbReference type="WBParaSite" id="Hba_08834">
    <property type="protein sequence ID" value="Hba_08834"/>
    <property type="gene ID" value="Hba_08834"/>
</dbReference>
<dbReference type="AlphaFoldDB" id="A0A1I7WUI7"/>
<sequence>MTPKILFYVTLLKIYYYFKMICFNTFAPLIILKLYNIIILFNKNYITIFIEIFLLVCRIDIIFNLLRRSFNPLQNTSLFIYTVKNIICIKLKHNNISIVGLFEYWFQKINYVFNYMENCDIEGQNTGTKQKRGFYFIFYKQMIQL</sequence>
<dbReference type="Proteomes" id="UP000095283">
    <property type="component" value="Unplaced"/>
</dbReference>
<organism evidence="2 3">
    <name type="scientific">Heterorhabditis bacteriophora</name>
    <name type="common">Entomopathogenic nematode worm</name>
    <dbReference type="NCBI Taxonomy" id="37862"/>
    <lineage>
        <taxon>Eukaryota</taxon>
        <taxon>Metazoa</taxon>
        <taxon>Ecdysozoa</taxon>
        <taxon>Nematoda</taxon>
        <taxon>Chromadorea</taxon>
        <taxon>Rhabditida</taxon>
        <taxon>Rhabditina</taxon>
        <taxon>Rhabditomorpha</taxon>
        <taxon>Strongyloidea</taxon>
        <taxon>Heterorhabditidae</taxon>
        <taxon>Heterorhabditis</taxon>
    </lineage>
</organism>
<keyword evidence="1" id="KW-0472">Membrane</keyword>
<feature type="transmembrane region" description="Helical" evidence="1">
    <location>
        <begin position="45"/>
        <end position="66"/>
    </location>
</feature>
<evidence type="ECO:0000313" key="3">
    <source>
        <dbReference type="WBParaSite" id="Hba_08834"/>
    </source>
</evidence>
<reference evidence="3" key="1">
    <citation type="submission" date="2016-11" db="UniProtKB">
        <authorList>
            <consortium name="WormBaseParasite"/>
        </authorList>
    </citation>
    <scope>IDENTIFICATION</scope>
</reference>
<protein>
    <submittedName>
        <fullName evidence="3">Transmembrane protein</fullName>
    </submittedName>
</protein>
<evidence type="ECO:0000256" key="1">
    <source>
        <dbReference type="SAM" id="Phobius"/>
    </source>
</evidence>
<keyword evidence="1" id="KW-1133">Transmembrane helix</keyword>
<name>A0A1I7WUI7_HETBA</name>
<accession>A0A1I7WUI7</accession>
<evidence type="ECO:0000313" key="2">
    <source>
        <dbReference type="Proteomes" id="UP000095283"/>
    </source>
</evidence>
<keyword evidence="1" id="KW-0812">Transmembrane</keyword>
<proteinExistence type="predicted"/>
<keyword evidence="2" id="KW-1185">Reference proteome</keyword>